<proteinExistence type="predicted"/>
<comment type="caution">
    <text evidence="2">The sequence shown here is derived from an EMBL/GenBank/DDBJ whole genome shotgun (WGS) entry which is preliminary data.</text>
</comment>
<reference evidence="2" key="1">
    <citation type="submission" date="2021-02" db="EMBL/GenBank/DDBJ databases">
        <authorList>
            <person name="Nowell W R."/>
        </authorList>
    </citation>
    <scope>NUCLEOTIDE SEQUENCE</scope>
</reference>
<feature type="region of interest" description="Disordered" evidence="1">
    <location>
        <begin position="1"/>
        <end position="25"/>
    </location>
</feature>
<organism evidence="2 4">
    <name type="scientific">Rotaria sordida</name>
    <dbReference type="NCBI Taxonomy" id="392033"/>
    <lineage>
        <taxon>Eukaryota</taxon>
        <taxon>Metazoa</taxon>
        <taxon>Spiralia</taxon>
        <taxon>Gnathifera</taxon>
        <taxon>Rotifera</taxon>
        <taxon>Eurotatoria</taxon>
        <taxon>Bdelloidea</taxon>
        <taxon>Philodinida</taxon>
        <taxon>Philodinidae</taxon>
        <taxon>Rotaria</taxon>
    </lineage>
</organism>
<dbReference type="EMBL" id="CAJOBD010003255">
    <property type="protein sequence ID" value="CAF3937597.1"/>
    <property type="molecule type" value="Genomic_DNA"/>
</dbReference>
<evidence type="ECO:0000256" key="1">
    <source>
        <dbReference type="SAM" id="MobiDB-lite"/>
    </source>
</evidence>
<dbReference type="AlphaFoldDB" id="A0A814U3X5"/>
<dbReference type="Proteomes" id="UP000663836">
    <property type="component" value="Unassembled WGS sequence"/>
</dbReference>
<gene>
    <name evidence="3" type="ORF">JBS370_LOCUS22811</name>
    <name evidence="2" type="ORF">ZHD862_LOCUS21222</name>
</gene>
<name>A0A814U3X5_9BILA</name>
<feature type="compositionally biased region" description="Acidic residues" evidence="1">
    <location>
        <begin position="12"/>
        <end position="25"/>
    </location>
</feature>
<sequence length="361" mass="40588">MASKNRARTSNDDDLDSNESSDEDGCDLATTVRSLSTSLLTSNQQRIICSQPIETTQSNNADQSNINQQICGYPYVHYNVLYRPNHYSVQLGHSDPSNENLLLPYIFGSNQNYLPAEHIDYPTNERVRWMDDYQFSLTIEEYFTYFRESESIENTQAHRMPPIIVLNNIDRNQFAIDETDRINMNVITQNNPVEIAAPLRPIDIPAETTVTRAPDEIPHDTDFSVITSETQNIHEISTNNDDDDDEQNLIPDSFVNVEDNEELIYTNNQIVEVSSNNASIADVVPINTSSNQMNNIDEQSTGTELTNNTLSPETSEITRDVAIDEATSQAILSITDMPVRSLSKLPTAIQSSNGSNKEIRS</sequence>
<dbReference type="EMBL" id="CAJNOT010001251">
    <property type="protein sequence ID" value="CAF1171188.1"/>
    <property type="molecule type" value="Genomic_DNA"/>
</dbReference>
<dbReference type="Proteomes" id="UP000663864">
    <property type="component" value="Unassembled WGS sequence"/>
</dbReference>
<accession>A0A814U3X5</accession>
<evidence type="ECO:0000313" key="4">
    <source>
        <dbReference type="Proteomes" id="UP000663864"/>
    </source>
</evidence>
<evidence type="ECO:0000313" key="3">
    <source>
        <dbReference type="EMBL" id="CAF3937597.1"/>
    </source>
</evidence>
<evidence type="ECO:0000313" key="2">
    <source>
        <dbReference type="EMBL" id="CAF1171188.1"/>
    </source>
</evidence>
<protein>
    <submittedName>
        <fullName evidence="2">Uncharacterized protein</fullName>
    </submittedName>
</protein>